<dbReference type="GO" id="GO:0019814">
    <property type="term" value="C:immunoglobulin complex"/>
    <property type="evidence" value="ECO:0007669"/>
    <property type="project" value="UniProtKB-KW"/>
</dbReference>
<dbReference type="InterPro" id="IPR003597">
    <property type="entry name" value="Ig_C1-set"/>
</dbReference>
<reference evidence="6" key="1">
    <citation type="submission" date="2025-08" db="UniProtKB">
        <authorList>
            <consortium name="Ensembl"/>
        </authorList>
    </citation>
    <scope>IDENTIFICATION</scope>
</reference>
<keyword evidence="4" id="KW-0732">Signal</keyword>
<dbReference type="SMART" id="SM00406">
    <property type="entry name" value="IGv"/>
    <property type="match status" value="1"/>
</dbReference>
<dbReference type="InterPro" id="IPR013783">
    <property type="entry name" value="Ig-like_fold"/>
</dbReference>
<dbReference type="Pfam" id="PF07654">
    <property type="entry name" value="C1-set"/>
    <property type="match status" value="1"/>
</dbReference>
<evidence type="ECO:0000259" key="5">
    <source>
        <dbReference type="PROSITE" id="PS50835"/>
    </source>
</evidence>
<feature type="domain" description="Ig-like" evidence="5">
    <location>
        <begin position="14"/>
        <end position="105"/>
    </location>
</feature>
<dbReference type="InterPro" id="IPR036179">
    <property type="entry name" value="Ig-like_dom_sf"/>
</dbReference>
<dbReference type="AlphaFoldDB" id="A0A8C7K803"/>
<evidence type="ECO:0000313" key="7">
    <source>
        <dbReference type="Proteomes" id="UP000694557"/>
    </source>
</evidence>
<dbReference type="SMART" id="SM00409">
    <property type="entry name" value="IG"/>
    <property type="match status" value="1"/>
</dbReference>
<dbReference type="GO" id="GO:0005576">
    <property type="term" value="C:extracellular region"/>
    <property type="evidence" value="ECO:0007669"/>
    <property type="project" value="UniProtKB-ARBA"/>
</dbReference>
<organism evidence="6 7">
    <name type="scientific">Oncorhynchus kisutch</name>
    <name type="common">Coho salmon</name>
    <name type="synonym">Salmo kisutch</name>
    <dbReference type="NCBI Taxonomy" id="8019"/>
    <lineage>
        <taxon>Eukaryota</taxon>
        <taxon>Metazoa</taxon>
        <taxon>Chordata</taxon>
        <taxon>Craniata</taxon>
        <taxon>Vertebrata</taxon>
        <taxon>Euteleostomi</taxon>
        <taxon>Actinopterygii</taxon>
        <taxon>Neopterygii</taxon>
        <taxon>Teleostei</taxon>
        <taxon>Protacanthopterygii</taxon>
        <taxon>Salmoniformes</taxon>
        <taxon>Salmonidae</taxon>
        <taxon>Salmoninae</taxon>
        <taxon>Oncorhynchus</taxon>
    </lineage>
</organism>
<sequence>YNNIIKLYILICLPRCVRSMVVKPGESLSITCKVSGYSISDDSYTTDWIRHPVDKAMEWIGDSDGNCKDSLKSRFSISKDDSNNIVILEGQRIGSEDTAVYYCRVVFVLLGICPCHAVYSYFDYWGKGTMVTVSSVSKLPTVSLLSAPIGTTQYLMCMIEDFTPKKVTVTWKKNDMEVEGQTPTVGQQPSGLYSASSLLKVDFKLIFTYWFSYVPTHT</sequence>
<evidence type="ECO:0000256" key="4">
    <source>
        <dbReference type="SAM" id="SignalP"/>
    </source>
</evidence>
<dbReference type="PANTHER" id="PTHR23266">
    <property type="entry name" value="IMMUNOGLOBULIN HEAVY CHAIN"/>
    <property type="match status" value="1"/>
</dbReference>
<feature type="chain" id="PRO_5034064867" description="Ig-like domain-containing protein" evidence="4">
    <location>
        <begin position="20"/>
        <end position="218"/>
    </location>
</feature>
<feature type="domain" description="Ig-like" evidence="5">
    <location>
        <begin position="140"/>
        <end position="174"/>
    </location>
</feature>
<keyword evidence="7" id="KW-1185">Reference proteome</keyword>
<dbReference type="GO" id="GO:0002250">
    <property type="term" value="P:adaptive immune response"/>
    <property type="evidence" value="ECO:0007669"/>
    <property type="project" value="UniProtKB-KW"/>
</dbReference>
<dbReference type="GeneTree" id="ENSGT01140000282517"/>
<reference evidence="6" key="2">
    <citation type="submission" date="2025-09" db="UniProtKB">
        <authorList>
            <consortium name="Ensembl"/>
        </authorList>
    </citation>
    <scope>IDENTIFICATION</scope>
</reference>
<evidence type="ECO:0000256" key="2">
    <source>
        <dbReference type="ARBA" id="ARBA00023130"/>
    </source>
</evidence>
<keyword evidence="1" id="KW-0391">Immunity</keyword>
<dbReference type="Gene3D" id="2.60.40.10">
    <property type="entry name" value="Immunoglobulins"/>
    <property type="match status" value="2"/>
</dbReference>
<dbReference type="InterPro" id="IPR003599">
    <property type="entry name" value="Ig_sub"/>
</dbReference>
<dbReference type="InterPro" id="IPR007110">
    <property type="entry name" value="Ig-like_dom"/>
</dbReference>
<evidence type="ECO:0000256" key="3">
    <source>
        <dbReference type="ARBA" id="ARBA00043265"/>
    </source>
</evidence>
<evidence type="ECO:0000313" key="6">
    <source>
        <dbReference type="Ensembl" id="ENSOKIP00005098895.1"/>
    </source>
</evidence>
<dbReference type="SUPFAM" id="SSF48726">
    <property type="entry name" value="Immunoglobulin"/>
    <property type="match status" value="2"/>
</dbReference>
<keyword evidence="3" id="KW-1280">Immunoglobulin</keyword>
<feature type="signal peptide" evidence="4">
    <location>
        <begin position="1"/>
        <end position="19"/>
    </location>
</feature>
<dbReference type="InterPro" id="IPR050199">
    <property type="entry name" value="IgHV"/>
</dbReference>
<evidence type="ECO:0000256" key="1">
    <source>
        <dbReference type="ARBA" id="ARBA00022859"/>
    </source>
</evidence>
<dbReference type="PROSITE" id="PS50835">
    <property type="entry name" value="IG_LIKE"/>
    <property type="match status" value="2"/>
</dbReference>
<name>A0A8C7K803_ONCKI</name>
<dbReference type="CDD" id="cd00098">
    <property type="entry name" value="IgC1"/>
    <property type="match status" value="1"/>
</dbReference>
<protein>
    <recommendedName>
        <fullName evidence="5">Ig-like domain-containing protein</fullName>
    </recommendedName>
</protein>
<dbReference type="Ensembl" id="ENSOKIT00005105987.1">
    <property type="protein sequence ID" value="ENSOKIP00005098895.1"/>
    <property type="gene ID" value="ENSOKIG00005043491.1"/>
</dbReference>
<proteinExistence type="predicted"/>
<dbReference type="Proteomes" id="UP000694557">
    <property type="component" value="Unassembled WGS sequence"/>
</dbReference>
<dbReference type="InterPro" id="IPR013106">
    <property type="entry name" value="Ig_V-set"/>
</dbReference>
<dbReference type="Pfam" id="PF07686">
    <property type="entry name" value="V-set"/>
    <property type="match status" value="1"/>
</dbReference>
<keyword evidence="2" id="KW-1064">Adaptive immunity</keyword>
<accession>A0A8C7K803</accession>